<comment type="catalytic activity">
    <reaction evidence="10 11">
        <text>7-carboxy-7-carbaguanine + NH4(+) + 2 ATP = 7-cyano-7-carbaguanine + 2 AMP + 2 diphosphate + 2 H(+)</text>
        <dbReference type="Rhea" id="RHEA:27982"/>
        <dbReference type="ChEBI" id="CHEBI:15378"/>
        <dbReference type="ChEBI" id="CHEBI:28938"/>
        <dbReference type="ChEBI" id="CHEBI:30616"/>
        <dbReference type="ChEBI" id="CHEBI:33019"/>
        <dbReference type="ChEBI" id="CHEBI:45075"/>
        <dbReference type="ChEBI" id="CHEBI:61036"/>
        <dbReference type="ChEBI" id="CHEBI:456215"/>
        <dbReference type="EC" id="6.3.4.20"/>
    </reaction>
</comment>
<accession>A0A150WE25</accession>
<keyword evidence="7 11" id="KW-0067">ATP-binding</keyword>
<evidence type="ECO:0000256" key="3">
    <source>
        <dbReference type="ARBA" id="ARBA00022723"/>
    </source>
</evidence>
<comment type="pathway">
    <text evidence="1 11">Purine metabolism; 7-cyano-7-deazaguanine biosynthesis.</text>
</comment>
<name>A0A150WE25_BDEBC</name>
<evidence type="ECO:0000256" key="11">
    <source>
        <dbReference type="HAMAP-Rule" id="MF_01633"/>
    </source>
</evidence>
<sequence length="232" mass="25476">MKPAKKVVVLLSAGLDSTVNAFDAVKHGHEIVLALTFNYGQRAAQKEIESAAKLAAHLKVPHKVVDLPWFKDFNKSSLLVEDQAVPVGAQVEIDNAQKSAESAKSVWVPNRNGIFLNIAAAYAEALGATAVIPGFNVEEAATFPDNSKEFMDTATKALHYSTSNHVTVGCYTVHLKKTDIVRLGHGLKVPWEMIWPCYFSGEQWCGQCESCQRSKRAFASANVDVKHLFKDY</sequence>
<dbReference type="SUPFAM" id="SSF52402">
    <property type="entry name" value="Adenine nucleotide alpha hydrolases-like"/>
    <property type="match status" value="1"/>
</dbReference>
<dbReference type="PIRSF" id="PIRSF006293">
    <property type="entry name" value="ExsB"/>
    <property type="match status" value="1"/>
</dbReference>
<evidence type="ECO:0000313" key="12">
    <source>
        <dbReference type="EMBL" id="KYG61048.1"/>
    </source>
</evidence>
<evidence type="ECO:0000256" key="8">
    <source>
        <dbReference type="ARBA" id="ARBA00037993"/>
    </source>
</evidence>
<evidence type="ECO:0000256" key="6">
    <source>
        <dbReference type="ARBA" id="ARBA00022833"/>
    </source>
</evidence>
<feature type="binding site" evidence="11">
    <location>
        <begin position="11"/>
        <end position="21"/>
    </location>
    <ligand>
        <name>ATP</name>
        <dbReference type="ChEBI" id="CHEBI:30616"/>
    </ligand>
</feature>
<comment type="function">
    <text evidence="11">Catalyzes the ATP-dependent conversion of 7-carboxy-7-deazaguanine (CDG) to 7-cyano-7-deazaguanine (preQ(0)).</text>
</comment>
<proteinExistence type="inferred from homology"/>
<comment type="caution">
    <text evidence="12">The sequence shown here is derived from an EMBL/GenBank/DDBJ whole genome shotgun (WGS) entry which is preliminary data.</text>
</comment>
<dbReference type="Proteomes" id="UP000075391">
    <property type="component" value="Unassembled WGS sequence"/>
</dbReference>
<dbReference type="CDD" id="cd01995">
    <property type="entry name" value="QueC-like"/>
    <property type="match status" value="1"/>
</dbReference>
<comment type="similarity">
    <text evidence="8 11">Belongs to the QueC family.</text>
</comment>
<dbReference type="GO" id="GO:0008616">
    <property type="term" value="P:tRNA queuosine(34) biosynthetic process"/>
    <property type="evidence" value="ECO:0007669"/>
    <property type="project" value="UniProtKB-UniRule"/>
</dbReference>
<dbReference type="InterPro" id="IPR018317">
    <property type="entry name" value="QueC"/>
</dbReference>
<keyword evidence="5 11" id="KW-0671">Queuosine biosynthesis</keyword>
<evidence type="ECO:0000256" key="7">
    <source>
        <dbReference type="ARBA" id="ARBA00022840"/>
    </source>
</evidence>
<feature type="binding site" evidence="11">
    <location>
        <position position="208"/>
    </location>
    <ligand>
        <name>Zn(2+)</name>
        <dbReference type="ChEBI" id="CHEBI:29105"/>
    </ligand>
</feature>
<feature type="binding site" evidence="11">
    <location>
        <position position="197"/>
    </location>
    <ligand>
        <name>Zn(2+)</name>
        <dbReference type="ChEBI" id="CHEBI:29105"/>
    </ligand>
</feature>
<dbReference type="GO" id="GO:0008270">
    <property type="term" value="F:zinc ion binding"/>
    <property type="evidence" value="ECO:0007669"/>
    <property type="project" value="UniProtKB-UniRule"/>
</dbReference>
<gene>
    <name evidence="11" type="primary">queC</name>
    <name evidence="12" type="ORF">AZI85_08800</name>
</gene>
<feature type="binding site" evidence="11">
    <location>
        <position position="205"/>
    </location>
    <ligand>
        <name>Zn(2+)</name>
        <dbReference type="ChEBI" id="CHEBI:29105"/>
    </ligand>
</feature>
<comment type="cofactor">
    <cofactor evidence="11">
        <name>Zn(2+)</name>
        <dbReference type="ChEBI" id="CHEBI:29105"/>
    </cofactor>
    <text evidence="11">Binds 1 zinc ion per subunit.</text>
</comment>
<evidence type="ECO:0000256" key="1">
    <source>
        <dbReference type="ARBA" id="ARBA00005061"/>
    </source>
</evidence>
<protein>
    <recommendedName>
        <fullName evidence="9 11">7-cyano-7-deazaguanine synthase</fullName>
        <ecNumber evidence="9 11">6.3.4.20</ecNumber>
    </recommendedName>
    <alternativeName>
        <fullName evidence="11">7-cyano-7-carbaguanine synthase</fullName>
    </alternativeName>
    <alternativeName>
        <fullName evidence="11">PreQ(0) synthase</fullName>
    </alternativeName>
    <alternativeName>
        <fullName evidence="11">Queuosine biosynthesis protein QueC</fullName>
    </alternativeName>
</protein>
<dbReference type="GO" id="GO:0005524">
    <property type="term" value="F:ATP binding"/>
    <property type="evidence" value="ECO:0007669"/>
    <property type="project" value="UniProtKB-UniRule"/>
</dbReference>
<dbReference type="AlphaFoldDB" id="A0A150WE25"/>
<dbReference type="InterPro" id="IPR014729">
    <property type="entry name" value="Rossmann-like_a/b/a_fold"/>
</dbReference>
<dbReference type="HAMAP" id="MF_01633">
    <property type="entry name" value="QueC"/>
    <property type="match status" value="1"/>
</dbReference>
<evidence type="ECO:0000256" key="5">
    <source>
        <dbReference type="ARBA" id="ARBA00022785"/>
    </source>
</evidence>
<dbReference type="Gene3D" id="3.40.50.620">
    <property type="entry name" value="HUPs"/>
    <property type="match status" value="1"/>
</dbReference>
<reference evidence="12 13" key="1">
    <citation type="submission" date="2016-03" db="EMBL/GenBank/DDBJ databases">
        <authorList>
            <person name="Ploux O."/>
        </authorList>
    </citation>
    <scope>NUCLEOTIDE SEQUENCE [LARGE SCALE GENOMIC DNA]</scope>
    <source>
        <strain evidence="12 13">BER2</strain>
    </source>
</reference>
<keyword evidence="3 11" id="KW-0479">Metal-binding</keyword>
<dbReference type="OrthoDB" id="9789567at2"/>
<dbReference type="UniPathway" id="UPA00391"/>
<dbReference type="NCBIfam" id="TIGR00364">
    <property type="entry name" value="7-cyano-7-deazaguanine synthase QueC"/>
    <property type="match status" value="1"/>
</dbReference>
<dbReference type="EMBL" id="LUKF01000017">
    <property type="protein sequence ID" value="KYG61048.1"/>
    <property type="molecule type" value="Genomic_DNA"/>
</dbReference>
<dbReference type="PANTHER" id="PTHR42914:SF1">
    <property type="entry name" value="7-CYANO-7-DEAZAGUANINE SYNTHASE"/>
    <property type="match status" value="1"/>
</dbReference>
<evidence type="ECO:0000313" key="13">
    <source>
        <dbReference type="Proteomes" id="UP000075391"/>
    </source>
</evidence>
<dbReference type="EC" id="6.3.4.20" evidence="9 11"/>
<keyword evidence="2 11" id="KW-0436">Ligase</keyword>
<organism evidence="12 13">
    <name type="scientific">Bdellovibrio bacteriovorus</name>
    <dbReference type="NCBI Taxonomy" id="959"/>
    <lineage>
        <taxon>Bacteria</taxon>
        <taxon>Pseudomonadati</taxon>
        <taxon>Bdellovibrionota</taxon>
        <taxon>Bdellovibrionia</taxon>
        <taxon>Bdellovibrionales</taxon>
        <taxon>Pseudobdellovibrionaceae</taxon>
        <taxon>Bdellovibrio</taxon>
    </lineage>
</organism>
<evidence type="ECO:0000256" key="9">
    <source>
        <dbReference type="ARBA" id="ARBA00039149"/>
    </source>
</evidence>
<feature type="binding site" evidence="11">
    <location>
        <position position="211"/>
    </location>
    <ligand>
        <name>Zn(2+)</name>
        <dbReference type="ChEBI" id="CHEBI:29105"/>
    </ligand>
</feature>
<evidence type="ECO:0000256" key="4">
    <source>
        <dbReference type="ARBA" id="ARBA00022741"/>
    </source>
</evidence>
<keyword evidence="4 11" id="KW-0547">Nucleotide-binding</keyword>
<dbReference type="PANTHER" id="PTHR42914">
    <property type="entry name" value="7-CYANO-7-DEAZAGUANINE SYNTHASE"/>
    <property type="match status" value="1"/>
</dbReference>
<evidence type="ECO:0000256" key="10">
    <source>
        <dbReference type="ARBA" id="ARBA00047890"/>
    </source>
</evidence>
<keyword evidence="6 11" id="KW-0862">Zinc</keyword>
<dbReference type="RefSeq" id="WP_063244427.1">
    <property type="nucleotide sequence ID" value="NZ_LUKF01000017.1"/>
</dbReference>
<dbReference type="Pfam" id="PF06508">
    <property type="entry name" value="QueC"/>
    <property type="match status" value="1"/>
</dbReference>
<dbReference type="GO" id="GO:0016879">
    <property type="term" value="F:ligase activity, forming carbon-nitrogen bonds"/>
    <property type="evidence" value="ECO:0007669"/>
    <property type="project" value="UniProtKB-UniRule"/>
</dbReference>
<evidence type="ECO:0000256" key="2">
    <source>
        <dbReference type="ARBA" id="ARBA00022598"/>
    </source>
</evidence>